<dbReference type="Proteomes" id="UP000006054">
    <property type="component" value="Chromosome"/>
</dbReference>
<feature type="transmembrane region" description="Helical" evidence="5">
    <location>
        <begin position="194"/>
        <end position="213"/>
    </location>
</feature>
<evidence type="ECO:0000256" key="5">
    <source>
        <dbReference type="SAM" id="Phobius"/>
    </source>
</evidence>
<dbReference type="RefSeq" id="WP_014798905.1">
    <property type="nucleotide sequence ID" value="NC_018018.1"/>
</dbReference>
<keyword evidence="2 5" id="KW-0812">Transmembrane</keyword>
<evidence type="ECO:0000256" key="3">
    <source>
        <dbReference type="ARBA" id="ARBA00022989"/>
    </source>
</evidence>
<gene>
    <name evidence="7" type="ordered locus">Fleli_3136</name>
</gene>
<keyword evidence="3 5" id="KW-1133">Transmembrane helix</keyword>
<sequence length="238" mass="28058">MKNILLLTENQTHFLAENRQDPITQDSFSIGDEIVFCAECKSAFLKESWEFMNLEHCNQKKTLKKFPISERLLLEKPKLQVPSNYIKAEIEARIPAIFMDAVISLIVALFLLKIINSISNLDANYPIFYLGFALFIFRDSFFLNQSIGKRMMKLYFINDKTKKKAIWYRVFARNLIWWLFNGLIYAFFANTNPVFPILLLLITQIIYFFYVLIKGQSFIDECLQIELVEENEIQDEIM</sequence>
<evidence type="ECO:0000256" key="1">
    <source>
        <dbReference type="ARBA" id="ARBA00004141"/>
    </source>
</evidence>
<protein>
    <recommendedName>
        <fullName evidence="6">RDD domain-containing protein</fullName>
    </recommendedName>
</protein>
<evidence type="ECO:0000256" key="4">
    <source>
        <dbReference type="ARBA" id="ARBA00023136"/>
    </source>
</evidence>
<keyword evidence="8" id="KW-1185">Reference proteome</keyword>
<organism evidence="7 8">
    <name type="scientific">Bernardetia litoralis (strain ATCC 23117 / DSM 6794 / NBRC 15988 / NCIMB 1366 / Fx l1 / Sio-4)</name>
    <name type="common">Flexibacter litoralis</name>
    <dbReference type="NCBI Taxonomy" id="880071"/>
    <lineage>
        <taxon>Bacteria</taxon>
        <taxon>Pseudomonadati</taxon>
        <taxon>Bacteroidota</taxon>
        <taxon>Cytophagia</taxon>
        <taxon>Cytophagales</taxon>
        <taxon>Bernardetiaceae</taxon>
        <taxon>Bernardetia</taxon>
    </lineage>
</organism>
<reference evidence="8" key="1">
    <citation type="submission" date="2012-06" db="EMBL/GenBank/DDBJ databases">
        <title>The complete genome of Flexibacter litoralis DSM 6794.</title>
        <authorList>
            <person name="Lucas S."/>
            <person name="Copeland A."/>
            <person name="Lapidus A."/>
            <person name="Glavina del Rio T."/>
            <person name="Dalin E."/>
            <person name="Tice H."/>
            <person name="Bruce D."/>
            <person name="Goodwin L."/>
            <person name="Pitluck S."/>
            <person name="Peters L."/>
            <person name="Ovchinnikova G."/>
            <person name="Lu M."/>
            <person name="Kyrpides N."/>
            <person name="Mavromatis K."/>
            <person name="Ivanova N."/>
            <person name="Brettin T."/>
            <person name="Detter J.C."/>
            <person name="Han C."/>
            <person name="Larimer F."/>
            <person name="Land M."/>
            <person name="Hauser L."/>
            <person name="Markowitz V."/>
            <person name="Cheng J.-F."/>
            <person name="Hugenholtz P."/>
            <person name="Woyke T."/>
            <person name="Wu D."/>
            <person name="Spring S."/>
            <person name="Lang E."/>
            <person name="Kopitz M."/>
            <person name="Brambilla E."/>
            <person name="Klenk H.-P."/>
            <person name="Eisen J.A."/>
        </authorList>
    </citation>
    <scope>NUCLEOTIDE SEQUENCE [LARGE SCALE GENOMIC DNA]</scope>
    <source>
        <strain evidence="8">ATCC 23117 / DSM 6794 / NBRC 15988 / NCIMB 1366 / Sio-4</strain>
    </source>
</reference>
<name>I4AND9_BERLS</name>
<dbReference type="InterPro" id="IPR010432">
    <property type="entry name" value="RDD"/>
</dbReference>
<feature type="domain" description="RDD" evidence="6">
    <location>
        <begin position="90"/>
        <end position="213"/>
    </location>
</feature>
<evidence type="ECO:0000256" key="2">
    <source>
        <dbReference type="ARBA" id="ARBA00022692"/>
    </source>
</evidence>
<dbReference type="HOGENOM" id="CLU_1136734_0_0_10"/>
<dbReference type="PATRIC" id="fig|880071.3.peg.3134"/>
<evidence type="ECO:0000313" key="7">
    <source>
        <dbReference type="EMBL" id="AFM05474.1"/>
    </source>
</evidence>
<dbReference type="KEGG" id="fli:Fleli_3136"/>
<dbReference type="eggNOG" id="COG1714">
    <property type="taxonomic scope" value="Bacteria"/>
</dbReference>
<accession>I4AND9</accession>
<dbReference type="EMBL" id="CP003345">
    <property type="protein sequence ID" value="AFM05474.1"/>
    <property type="molecule type" value="Genomic_DNA"/>
</dbReference>
<dbReference type="STRING" id="880071.Fleli_3136"/>
<keyword evidence="4 5" id="KW-0472">Membrane</keyword>
<dbReference type="OrthoDB" id="988752at2"/>
<dbReference type="AlphaFoldDB" id="I4AND9"/>
<comment type="subcellular location">
    <subcellularLocation>
        <location evidence="1">Membrane</location>
        <topology evidence="1">Multi-pass membrane protein</topology>
    </subcellularLocation>
</comment>
<dbReference type="Pfam" id="PF06271">
    <property type="entry name" value="RDD"/>
    <property type="match status" value="1"/>
</dbReference>
<feature type="transmembrane region" description="Helical" evidence="5">
    <location>
        <begin position="96"/>
        <end position="115"/>
    </location>
</feature>
<evidence type="ECO:0000259" key="6">
    <source>
        <dbReference type="Pfam" id="PF06271"/>
    </source>
</evidence>
<proteinExistence type="predicted"/>
<evidence type="ECO:0000313" key="8">
    <source>
        <dbReference type="Proteomes" id="UP000006054"/>
    </source>
</evidence>
<feature type="transmembrane region" description="Helical" evidence="5">
    <location>
        <begin position="127"/>
        <end position="145"/>
    </location>
</feature>
<feature type="transmembrane region" description="Helical" evidence="5">
    <location>
        <begin position="166"/>
        <end position="188"/>
    </location>
</feature>